<feature type="compositionally biased region" description="Acidic residues" evidence="1">
    <location>
        <begin position="147"/>
        <end position="160"/>
    </location>
</feature>
<dbReference type="Proteomes" id="UP000800200">
    <property type="component" value="Unassembled WGS sequence"/>
</dbReference>
<protein>
    <submittedName>
        <fullName evidence="2">Uncharacterized protein</fullName>
    </submittedName>
</protein>
<evidence type="ECO:0000256" key="1">
    <source>
        <dbReference type="SAM" id="MobiDB-lite"/>
    </source>
</evidence>
<feature type="region of interest" description="Disordered" evidence="1">
    <location>
        <begin position="318"/>
        <end position="410"/>
    </location>
</feature>
<dbReference type="AlphaFoldDB" id="A0A6A6E726"/>
<reference evidence="2" key="1">
    <citation type="journal article" date="2020" name="Stud. Mycol.">
        <title>101 Dothideomycetes genomes: a test case for predicting lifestyles and emergence of pathogens.</title>
        <authorList>
            <person name="Haridas S."/>
            <person name="Albert R."/>
            <person name="Binder M."/>
            <person name="Bloem J."/>
            <person name="Labutti K."/>
            <person name="Salamov A."/>
            <person name="Andreopoulos B."/>
            <person name="Baker S."/>
            <person name="Barry K."/>
            <person name="Bills G."/>
            <person name="Bluhm B."/>
            <person name="Cannon C."/>
            <person name="Castanera R."/>
            <person name="Culley D."/>
            <person name="Daum C."/>
            <person name="Ezra D."/>
            <person name="Gonzalez J."/>
            <person name="Henrissat B."/>
            <person name="Kuo A."/>
            <person name="Liang C."/>
            <person name="Lipzen A."/>
            <person name="Lutzoni F."/>
            <person name="Magnuson J."/>
            <person name="Mondo S."/>
            <person name="Nolan M."/>
            <person name="Ohm R."/>
            <person name="Pangilinan J."/>
            <person name="Park H.-J."/>
            <person name="Ramirez L."/>
            <person name="Alfaro M."/>
            <person name="Sun H."/>
            <person name="Tritt A."/>
            <person name="Yoshinaga Y."/>
            <person name="Zwiers L.-H."/>
            <person name="Turgeon B."/>
            <person name="Goodwin S."/>
            <person name="Spatafora J."/>
            <person name="Crous P."/>
            <person name="Grigoriev I."/>
        </authorList>
    </citation>
    <scope>NUCLEOTIDE SEQUENCE</scope>
    <source>
        <strain evidence="2">CBS 207.26</strain>
    </source>
</reference>
<dbReference type="OrthoDB" id="5316527at2759"/>
<accession>A0A6A6E726</accession>
<keyword evidence="3" id="KW-1185">Reference proteome</keyword>
<proteinExistence type="predicted"/>
<sequence length="500" mass="56635">MGEVEFYFLYKDSYGHYRLFEFSCTLHVELHLPQPFIAPVPCSPQPHMLKAQILRRSFSLWNRVPTSQIVHSAARDGHEIIHIQRVRFKKPFLTRRRLIGTAIYTAAAYGFLRWLDDEVGEGEEEDVRKARKSRRPEATEHGIPQEIDADDEDEEEEEQGEPLLFLPTGFARIKPPTYYRGSDPEWQEFVRIAPDKRRIERIKDELKDKVLYSVSQSPFWKQRLGAVNTQTGAVWFDIIFPDGPPREYERPGIEVVESDDDLTIRWTTRPVSQINYQRLNNTLVPTVVATSIYVDSKEKVGNGWLRFKKYIGWEESSHQKPKSIAQLSPTPQPSPLSTKSSSPPQNSSPSIHPPSAPSPPTTADKPTKPATPAAPAKPSTPPSTRPTQKDPQPTITTTTLGNSSGNPALDRFRASLPKPTALTLDLRTFRQSVRQNWKSISIDPPRGCFLVSGLMEVRGKKAFMTLEVAAAYDPKTGEYIMINASVRRVQDYQQYPKGGS</sequence>
<organism evidence="2 3">
    <name type="scientific">Zopfia rhizophila CBS 207.26</name>
    <dbReference type="NCBI Taxonomy" id="1314779"/>
    <lineage>
        <taxon>Eukaryota</taxon>
        <taxon>Fungi</taxon>
        <taxon>Dikarya</taxon>
        <taxon>Ascomycota</taxon>
        <taxon>Pezizomycotina</taxon>
        <taxon>Dothideomycetes</taxon>
        <taxon>Dothideomycetes incertae sedis</taxon>
        <taxon>Zopfiaceae</taxon>
        <taxon>Zopfia</taxon>
    </lineage>
</organism>
<feature type="compositionally biased region" description="Polar residues" evidence="1">
    <location>
        <begin position="389"/>
        <end position="406"/>
    </location>
</feature>
<dbReference type="EMBL" id="ML994626">
    <property type="protein sequence ID" value="KAF2187711.1"/>
    <property type="molecule type" value="Genomic_DNA"/>
</dbReference>
<feature type="compositionally biased region" description="Low complexity" evidence="1">
    <location>
        <begin position="335"/>
        <end position="350"/>
    </location>
</feature>
<evidence type="ECO:0000313" key="2">
    <source>
        <dbReference type="EMBL" id="KAF2187711.1"/>
    </source>
</evidence>
<gene>
    <name evidence="2" type="ORF">K469DRAFT_748925</name>
</gene>
<evidence type="ECO:0000313" key="3">
    <source>
        <dbReference type="Proteomes" id="UP000800200"/>
    </source>
</evidence>
<feature type="compositionally biased region" description="Low complexity" evidence="1">
    <location>
        <begin position="361"/>
        <end position="377"/>
    </location>
</feature>
<name>A0A6A6E726_9PEZI</name>
<feature type="compositionally biased region" description="Pro residues" evidence="1">
    <location>
        <begin position="351"/>
        <end position="360"/>
    </location>
</feature>
<feature type="region of interest" description="Disordered" evidence="1">
    <location>
        <begin position="127"/>
        <end position="161"/>
    </location>
</feature>